<comment type="caution">
    <text evidence="1">The sequence shown here is derived from an EMBL/GenBank/DDBJ whole genome shotgun (WGS) entry which is preliminary data.</text>
</comment>
<organism evidence="1 3">
    <name type="scientific">Didymodactylos carnosus</name>
    <dbReference type="NCBI Taxonomy" id="1234261"/>
    <lineage>
        <taxon>Eukaryota</taxon>
        <taxon>Metazoa</taxon>
        <taxon>Spiralia</taxon>
        <taxon>Gnathifera</taxon>
        <taxon>Rotifera</taxon>
        <taxon>Eurotatoria</taxon>
        <taxon>Bdelloidea</taxon>
        <taxon>Philodinida</taxon>
        <taxon>Philodinidae</taxon>
        <taxon>Didymodactylos</taxon>
    </lineage>
</organism>
<evidence type="ECO:0000313" key="3">
    <source>
        <dbReference type="Proteomes" id="UP000663829"/>
    </source>
</evidence>
<accession>A0A815UJQ9</accession>
<dbReference type="EMBL" id="CAJNOQ010023798">
    <property type="protein sequence ID" value="CAF1520112.1"/>
    <property type="molecule type" value="Genomic_DNA"/>
</dbReference>
<evidence type="ECO:0000313" key="2">
    <source>
        <dbReference type="EMBL" id="CAF4379724.1"/>
    </source>
</evidence>
<keyword evidence="3" id="KW-1185">Reference proteome</keyword>
<dbReference type="Proteomes" id="UP000681722">
    <property type="component" value="Unassembled WGS sequence"/>
</dbReference>
<dbReference type="Proteomes" id="UP000663829">
    <property type="component" value="Unassembled WGS sequence"/>
</dbReference>
<proteinExistence type="predicted"/>
<dbReference type="EMBL" id="CAJOBC010089358">
    <property type="protein sequence ID" value="CAF4379724.1"/>
    <property type="molecule type" value="Genomic_DNA"/>
</dbReference>
<gene>
    <name evidence="1" type="ORF">GPM918_LOCUS37515</name>
    <name evidence="2" type="ORF">SRO942_LOCUS38291</name>
</gene>
<dbReference type="AlphaFoldDB" id="A0A815UJQ9"/>
<protein>
    <submittedName>
        <fullName evidence="1">Uncharacterized protein</fullName>
    </submittedName>
</protein>
<evidence type="ECO:0000313" key="1">
    <source>
        <dbReference type="EMBL" id="CAF1520112.1"/>
    </source>
</evidence>
<name>A0A815UJQ9_9BILA</name>
<sequence length="100" mass="11747">LYKKPLSNKLYRRARREYKQVKKLQKFLHSRPDIILCQIDKSSGFYIEDAQTIELKAYEYMATTNAYQEITDGHCPLAENLRTVQSLLQNLLEQKAYSSS</sequence>
<reference evidence="1" key="1">
    <citation type="submission" date="2021-02" db="EMBL/GenBank/DDBJ databases">
        <authorList>
            <person name="Nowell W R."/>
        </authorList>
    </citation>
    <scope>NUCLEOTIDE SEQUENCE</scope>
</reference>
<feature type="non-terminal residue" evidence="1">
    <location>
        <position position="1"/>
    </location>
</feature>